<evidence type="ECO:0000256" key="1">
    <source>
        <dbReference type="SAM" id="SignalP"/>
    </source>
</evidence>
<dbReference type="EMBL" id="SMKQ01000097">
    <property type="protein sequence ID" value="TDD44544.1"/>
    <property type="molecule type" value="Genomic_DNA"/>
</dbReference>
<proteinExistence type="predicted"/>
<dbReference type="OrthoDB" id="9761519at2"/>
<reference evidence="3 4" key="1">
    <citation type="submission" date="2019-03" db="EMBL/GenBank/DDBJ databases">
        <title>Draft genome sequences of novel Actinobacteria.</title>
        <authorList>
            <person name="Sahin N."/>
            <person name="Ay H."/>
            <person name="Saygin H."/>
        </authorList>
    </citation>
    <scope>NUCLEOTIDE SEQUENCE [LARGE SCALE GENOMIC DNA]</scope>
    <source>
        <strain evidence="3 4">CH32</strain>
    </source>
</reference>
<dbReference type="PROSITE" id="PS50022">
    <property type="entry name" value="FA58C_3"/>
    <property type="match status" value="1"/>
</dbReference>
<dbReference type="GO" id="GO:0005975">
    <property type="term" value="P:carbohydrate metabolic process"/>
    <property type="evidence" value="ECO:0007669"/>
    <property type="project" value="UniProtKB-ARBA"/>
</dbReference>
<evidence type="ECO:0000313" key="3">
    <source>
        <dbReference type="EMBL" id="TDD44544.1"/>
    </source>
</evidence>
<feature type="signal peptide" evidence="1">
    <location>
        <begin position="1"/>
        <end position="23"/>
    </location>
</feature>
<evidence type="ECO:0000313" key="4">
    <source>
        <dbReference type="Proteomes" id="UP000295302"/>
    </source>
</evidence>
<dbReference type="Gene3D" id="2.60.40.10">
    <property type="entry name" value="Immunoglobulins"/>
    <property type="match status" value="1"/>
</dbReference>
<sequence>MKRSVILAAAAALLPLGLVPAAAATSSRELPRTPAGQVLVVHANLQDSVRPADAADTTDLDNFAERLAAKLPAAPDALVLNEILGPGARRLAGSLSKATGYRYRAEVSGERTAFQPDGSARETAIILNSDTMTAAGPSGYERVQDEDQAYTGAARRDGSLRVPLLAVHPGADPATATPAFTALAAARFPQVPGQAQVTVLGGDFRNARCAVPADDQAVGCAPQAFWAELTGAKAYSDALFDKSDTQSRSHSGYVFARADALAAGLDTAYDADLPDRAACKAAFDAGRPRSAPGECRTAYYADVPFGWALLAPGRPVQQTVTPGRIALDHCELATRRAEMAVRVVNNTGEAVSRPVTVTAAAPLTANPAESSLDVPAGQGATGTVTVTAPRDTPPGEHEITVRVGDEATKVPVTVTETCTEPAVFATSFHPGREPEFAVDGDIATFWHSEYSPPHPLPQSITLNLGEVKQVSEVNYQPRFDGNLNGTILDYRVYVSTDGETFTQVATGTWATDARQKTASFDPVDARYVRLESTRSSGGSYASVAEVSAE</sequence>
<organism evidence="3 4">
    <name type="scientific">Nonomuraea terrae</name>
    <dbReference type="NCBI Taxonomy" id="2530383"/>
    <lineage>
        <taxon>Bacteria</taxon>
        <taxon>Bacillati</taxon>
        <taxon>Actinomycetota</taxon>
        <taxon>Actinomycetes</taxon>
        <taxon>Streptosporangiales</taxon>
        <taxon>Streptosporangiaceae</taxon>
        <taxon>Nonomuraea</taxon>
    </lineage>
</organism>
<feature type="domain" description="F5/8 type C" evidence="2">
    <location>
        <begin position="398"/>
        <end position="549"/>
    </location>
</feature>
<dbReference type="InterPro" id="IPR008979">
    <property type="entry name" value="Galactose-bd-like_sf"/>
</dbReference>
<keyword evidence="4" id="KW-1185">Reference proteome</keyword>
<feature type="chain" id="PRO_5020313238" description="F5/8 type C domain-containing protein" evidence="1">
    <location>
        <begin position="24"/>
        <end position="549"/>
    </location>
</feature>
<dbReference type="AlphaFoldDB" id="A0A4R4YK90"/>
<name>A0A4R4YK90_9ACTN</name>
<accession>A0A4R4YK90</accession>
<protein>
    <recommendedName>
        <fullName evidence="2">F5/8 type C domain-containing protein</fullName>
    </recommendedName>
</protein>
<evidence type="ECO:0000259" key="2">
    <source>
        <dbReference type="PROSITE" id="PS50022"/>
    </source>
</evidence>
<dbReference type="Gene3D" id="2.60.120.260">
    <property type="entry name" value="Galactose-binding domain-like"/>
    <property type="match status" value="1"/>
</dbReference>
<dbReference type="RefSeq" id="WP_132616610.1">
    <property type="nucleotide sequence ID" value="NZ_SMKQ01000097.1"/>
</dbReference>
<dbReference type="SUPFAM" id="SSF49785">
    <property type="entry name" value="Galactose-binding domain-like"/>
    <property type="match status" value="1"/>
</dbReference>
<keyword evidence="1" id="KW-0732">Signal</keyword>
<dbReference type="Proteomes" id="UP000295302">
    <property type="component" value="Unassembled WGS sequence"/>
</dbReference>
<dbReference type="InterPro" id="IPR000421">
    <property type="entry name" value="FA58C"/>
</dbReference>
<dbReference type="Pfam" id="PF00754">
    <property type="entry name" value="F5_F8_type_C"/>
    <property type="match status" value="1"/>
</dbReference>
<gene>
    <name evidence="3" type="ORF">E1286_26675</name>
</gene>
<comment type="caution">
    <text evidence="3">The sequence shown here is derived from an EMBL/GenBank/DDBJ whole genome shotgun (WGS) entry which is preliminary data.</text>
</comment>
<dbReference type="InterPro" id="IPR013783">
    <property type="entry name" value="Ig-like_fold"/>
</dbReference>